<protein>
    <submittedName>
        <fullName evidence="2">Uncharacterized protein</fullName>
    </submittedName>
</protein>
<evidence type="ECO:0000313" key="1">
    <source>
        <dbReference type="Proteomes" id="UP000887579"/>
    </source>
</evidence>
<evidence type="ECO:0000313" key="2">
    <source>
        <dbReference type="WBParaSite" id="ES5_v2.g28854.t1"/>
    </source>
</evidence>
<organism evidence="1 2">
    <name type="scientific">Panagrolaimus sp. ES5</name>
    <dbReference type="NCBI Taxonomy" id="591445"/>
    <lineage>
        <taxon>Eukaryota</taxon>
        <taxon>Metazoa</taxon>
        <taxon>Ecdysozoa</taxon>
        <taxon>Nematoda</taxon>
        <taxon>Chromadorea</taxon>
        <taxon>Rhabditida</taxon>
        <taxon>Tylenchina</taxon>
        <taxon>Panagrolaimomorpha</taxon>
        <taxon>Panagrolaimoidea</taxon>
        <taxon>Panagrolaimidae</taxon>
        <taxon>Panagrolaimus</taxon>
    </lineage>
</organism>
<accession>A0AC34GGR1</accession>
<proteinExistence type="predicted"/>
<reference evidence="2" key="1">
    <citation type="submission" date="2022-11" db="UniProtKB">
        <authorList>
            <consortium name="WormBaseParasite"/>
        </authorList>
    </citation>
    <scope>IDENTIFICATION</scope>
</reference>
<sequence length="57" mass="6026">MGEMDTIQFAEQFVNSGRSGRRNAMPDLGVDDADIGAHKLAEAFSQLDAGNEAVPSS</sequence>
<name>A0AC34GGR1_9BILA</name>
<dbReference type="WBParaSite" id="ES5_v2.g28854.t1">
    <property type="protein sequence ID" value="ES5_v2.g28854.t1"/>
    <property type="gene ID" value="ES5_v2.g28854"/>
</dbReference>
<dbReference type="Proteomes" id="UP000887579">
    <property type="component" value="Unplaced"/>
</dbReference>